<reference evidence="3" key="1">
    <citation type="journal article" date="2019" name="Int. J. Syst. Evol. Microbiol.">
        <title>The Global Catalogue of Microorganisms (GCM) 10K type strain sequencing project: providing services to taxonomists for standard genome sequencing and annotation.</title>
        <authorList>
            <consortium name="The Broad Institute Genomics Platform"/>
            <consortium name="The Broad Institute Genome Sequencing Center for Infectious Disease"/>
            <person name="Wu L."/>
            <person name="Ma J."/>
        </authorList>
    </citation>
    <scope>NUCLEOTIDE SEQUENCE [LARGE SCALE GENOMIC DNA]</scope>
    <source>
        <strain evidence="3">JCM 17316</strain>
    </source>
</reference>
<feature type="transmembrane region" description="Helical" evidence="1">
    <location>
        <begin position="54"/>
        <end position="83"/>
    </location>
</feature>
<proteinExistence type="predicted"/>
<keyword evidence="1" id="KW-0472">Membrane</keyword>
<evidence type="ECO:0000313" key="2">
    <source>
        <dbReference type="EMBL" id="GAA4148711.1"/>
    </source>
</evidence>
<protein>
    <submittedName>
        <fullName evidence="2">Uncharacterized protein</fullName>
    </submittedName>
</protein>
<dbReference type="Proteomes" id="UP001500266">
    <property type="component" value="Unassembled WGS sequence"/>
</dbReference>
<comment type="caution">
    <text evidence="2">The sequence shown here is derived from an EMBL/GenBank/DDBJ whole genome shotgun (WGS) entry which is preliminary data.</text>
</comment>
<organism evidence="2 3">
    <name type="scientific">Actinomadura keratinilytica</name>
    <dbReference type="NCBI Taxonomy" id="547461"/>
    <lineage>
        <taxon>Bacteria</taxon>
        <taxon>Bacillati</taxon>
        <taxon>Actinomycetota</taxon>
        <taxon>Actinomycetes</taxon>
        <taxon>Streptosporangiales</taxon>
        <taxon>Thermomonosporaceae</taxon>
        <taxon>Actinomadura</taxon>
    </lineage>
</organism>
<sequence length="99" mass="10281">MREEKKTTVPVPVVTPHVTVHRFEVPTPRIGQAGQQVVDAGKAVASSLPPPGRLAYYTGLGALAALGVMDWPVAAAIGVGVAVARRATGRQRAGQSRTT</sequence>
<dbReference type="RefSeq" id="WP_345023317.1">
    <property type="nucleotide sequence ID" value="NZ_BAABDO010000074.1"/>
</dbReference>
<name>A0ABP7Z7I1_9ACTN</name>
<keyword evidence="1" id="KW-1133">Transmembrane helix</keyword>
<gene>
    <name evidence="2" type="ORF">GCM10022416_43330</name>
</gene>
<evidence type="ECO:0000256" key="1">
    <source>
        <dbReference type="SAM" id="Phobius"/>
    </source>
</evidence>
<keyword evidence="3" id="KW-1185">Reference proteome</keyword>
<evidence type="ECO:0000313" key="3">
    <source>
        <dbReference type="Proteomes" id="UP001500266"/>
    </source>
</evidence>
<accession>A0ABP7Z7I1</accession>
<dbReference type="EMBL" id="BAABDO010000074">
    <property type="protein sequence ID" value="GAA4148711.1"/>
    <property type="molecule type" value="Genomic_DNA"/>
</dbReference>
<keyword evidence="1" id="KW-0812">Transmembrane</keyword>